<evidence type="ECO:0000313" key="2">
    <source>
        <dbReference type="Proteomes" id="UP000031668"/>
    </source>
</evidence>
<keyword evidence="2" id="KW-1185">Reference proteome</keyword>
<accession>A0A0C2NA24</accession>
<proteinExistence type="predicted"/>
<reference evidence="1 2" key="1">
    <citation type="journal article" date="2014" name="Genome Biol. Evol.">
        <title>The genome of the myxosporean Thelohanellus kitauei shows adaptations to nutrient acquisition within its fish host.</title>
        <authorList>
            <person name="Yang Y."/>
            <person name="Xiong J."/>
            <person name="Zhou Z."/>
            <person name="Huo F."/>
            <person name="Miao W."/>
            <person name="Ran C."/>
            <person name="Liu Y."/>
            <person name="Zhang J."/>
            <person name="Feng J."/>
            <person name="Wang M."/>
            <person name="Wang M."/>
            <person name="Wang L."/>
            <person name="Yao B."/>
        </authorList>
    </citation>
    <scope>NUCLEOTIDE SEQUENCE [LARGE SCALE GENOMIC DNA]</scope>
    <source>
        <strain evidence="1">Wuqing</strain>
    </source>
</reference>
<sequence length="99" mass="11771">MGKHLLVDMKDRTFVNANTYTSVYWRKFKLKRFQLGVMPMPKYMYGLILRDFLDLSTPKLEDTSPKHMVRHSIVTHGPPVYIGDRRYARDKFDLTKAEF</sequence>
<gene>
    <name evidence="1" type="ORF">RF11_01658</name>
</gene>
<dbReference type="Proteomes" id="UP000031668">
    <property type="component" value="Unassembled WGS sequence"/>
</dbReference>
<organism evidence="1 2">
    <name type="scientific">Thelohanellus kitauei</name>
    <name type="common">Myxosporean</name>
    <dbReference type="NCBI Taxonomy" id="669202"/>
    <lineage>
        <taxon>Eukaryota</taxon>
        <taxon>Metazoa</taxon>
        <taxon>Cnidaria</taxon>
        <taxon>Myxozoa</taxon>
        <taxon>Myxosporea</taxon>
        <taxon>Bivalvulida</taxon>
        <taxon>Platysporina</taxon>
        <taxon>Myxobolidae</taxon>
        <taxon>Thelohanellus</taxon>
    </lineage>
</organism>
<comment type="caution">
    <text evidence="1">The sequence shown here is derived from an EMBL/GenBank/DDBJ whole genome shotgun (WGS) entry which is preliminary data.</text>
</comment>
<protein>
    <submittedName>
        <fullName evidence="1">Uncharacterized protein</fullName>
    </submittedName>
</protein>
<evidence type="ECO:0000313" key="1">
    <source>
        <dbReference type="EMBL" id="KII70762.1"/>
    </source>
</evidence>
<dbReference type="EMBL" id="JWZT01001969">
    <property type="protein sequence ID" value="KII70762.1"/>
    <property type="molecule type" value="Genomic_DNA"/>
</dbReference>
<name>A0A0C2NA24_THEKT</name>
<dbReference type="AlphaFoldDB" id="A0A0C2NA24"/>